<dbReference type="EMBL" id="SDRB02013809">
    <property type="protein sequence ID" value="THF93982.1"/>
    <property type="molecule type" value="Genomic_DNA"/>
</dbReference>
<evidence type="ECO:0000313" key="2">
    <source>
        <dbReference type="EMBL" id="THF93982.1"/>
    </source>
</evidence>
<proteinExistence type="predicted"/>
<comment type="caution">
    <text evidence="2">The sequence shown here is derived from an EMBL/GenBank/DDBJ whole genome shotgun (WGS) entry which is preliminary data.</text>
</comment>
<reference evidence="2 3" key="1">
    <citation type="journal article" date="2018" name="Proc. Natl. Acad. Sci. U.S.A.">
        <title>Draft genome sequence of Camellia sinensis var. sinensis provides insights into the evolution of the tea genome and tea quality.</title>
        <authorList>
            <person name="Wei C."/>
            <person name="Yang H."/>
            <person name="Wang S."/>
            <person name="Zhao J."/>
            <person name="Liu C."/>
            <person name="Gao L."/>
            <person name="Xia E."/>
            <person name="Lu Y."/>
            <person name="Tai Y."/>
            <person name="She G."/>
            <person name="Sun J."/>
            <person name="Cao H."/>
            <person name="Tong W."/>
            <person name="Gao Q."/>
            <person name="Li Y."/>
            <person name="Deng W."/>
            <person name="Jiang X."/>
            <person name="Wang W."/>
            <person name="Chen Q."/>
            <person name="Zhang S."/>
            <person name="Li H."/>
            <person name="Wu J."/>
            <person name="Wang P."/>
            <person name="Li P."/>
            <person name="Shi C."/>
            <person name="Zheng F."/>
            <person name="Jian J."/>
            <person name="Huang B."/>
            <person name="Shan D."/>
            <person name="Shi M."/>
            <person name="Fang C."/>
            <person name="Yue Y."/>
            <person name="Li F."/>
            <person name="Li D."/>
            <person name="Wei S."/>
            <person name="Han B."/>
            <person name="Jiang C."/>
            <person name="Yin Y."/>
            <person name="Xia T."/>
            <person name="Zhang Z."/>
            <person name="Bennetzen J.L."/>
            <person name="Zhao S."/>
            <person name="Wan X."/>
        </authorList>
    </citation>
    <scope>NUCLEOTIDE SEQUENCE [LARGE SCALE GENOMIC DNA]</scope>
    <source>
        <strain evidence="3">cv. Shuchazao</strain>
        <tissue evidence="2">Leaf</tissue>
    </source>
</reference>
<accession>A0A4S4CVP6</accession>
<organism evidence="2 3">
    <name type="scientific">Camellia sinensis var. sinensis</name>
    <name type="common">China tea</name>
    <dbReference type="NCBI Taxonomy" id="542762"/>
    <lineage>
        <taxon>Eukaryota</taxon>
        <taxon>Viridiplantae</taxon>
        <taxon>Streptophyta</taxon>
        <taxon>Embryophyta</taxon>
        <taxon>Tracheophyta</taxon>
        <taxon>Spermatophyta</taxon>
        <taxon>Magnoliopsida</taxon>
        <taxon>eudicotyledons</taxon>
        <taxon>Gunneridae</taxon>
        <taxon>Pentapetalae</taxon>
        <taxon>asterids</taxon>
        <taxon>Ericales</taxon>
        <taxon>Theaceae</taxon>
        <taxon>Camellia</taxon>
    </lineage>
</organism>
<evidence type="ECO:0000313" key="3">
    <source>
        <dbReference type="Proteomes" id="UP000306102"/>
    </source>
</evidence>
<feature type="compositionally biased region" description="Gly residues" evidence="1">
    <location>
        <begin position="1"/>
        <end position="10"/>
    </location>
</feature>
<keyword evidence="3" id="KW-1185">Reference proteome</keyword>
<dbReference type="AlphaFoldDB" id="A0A4S4CVP6"/>
<protein>
    <submittedName>
        <fullName evidence="2">Uncharacterized protein</fullName>
    </submittedName>
</protein>
<name>A0A4S4CVP6_CAMSN</name>
<evidence type="ECO:0000256" key="1">
    <source>
        <dbReference type="SAM" id="MobiDB-lite"/>
    </source>
</evidence>
<dbReference type="Proteomes" id="UP000306102">
    <property type="component" value="Unassembled WGS sequence"/>
</dbReference>
<gene>
    <name evidence="2" type="ORF">TEA_028455</name>
</gene>
<feature type="region of interest" description="Disordered" evidence="1">
    <location>
        <begin position="1"/>
        <end position="26"/>
    </location>
</feature>
<sequence>MGPALCGGGSWQTSPKRFAKQDSDDQHGGFTVSIAKFIRPTCMWRSKKNMITELHQQEKQQQLLKNVNQFTLEDWLLASPGLNNGGDFHVFKQFSNRVHPSLGEEDLMIKSRSMESSSLSRSQSGKRKKKVSFRLPEVADIIIIDSR</sequence>